<evidence type="ECO:0000313" key="2">
    <source>
        <dbReference type="EMBL" id="GAA0152842.1"/>
    </source>
</evidence>
<sequence length="87" mass="9764">MHGAFSPLLDQGIMERMDNLGLGPQASHEATRLWLQAASVSRALADGHSVLYQQTRDLSEELAQERHKVEALEHELQGHRLQTSNYS</sequence>
<protein>
    <submittedName>
        <fullName evidence="2">Uncharacterized protein</fullName>
    </submittedName>
</protein>
<evidence type="ECO:0000313" key="3">
    <source>
        <dbReference type="Proteomes" id="UP001454036"/>
    </source>
</evidence>
<reference evidence="2 3" key="1">
    <citation type="submission" date="2024-01" db="EMBL/GenBank/DDBJ databases">
        <title>The complete chloroplast genome sequence of Lithospermum erythrorhizon: insights into the phylogenetic relationship among Boraginaceae species and the maternal lineages of purple gromwells.</title>
        <authorList>
            <person name="Okada T."/>
            <person name="Watanabe K."/>
        </authorList>
    </citation>
    <scope>NUCLEOTIDE SEQUENCE [LARGE SCALE GENOMIC DNA]</scope>
</reference>
<evidence type="ECO:0000256" key="1">
    <source>
        <dbReference type="SAM" id="Coils"/>
    </source>
</evidence>
<dbReference type="AlphaFoldDB" id="A0AAV3PM76"/>
<comment type="caution">
    <text evidence="2">The sequence shown here is derived from an EMBL/GenBank/DDBJ whole genome shotgun (WGS) entry which is preliminary data.</text>
</comment>
<accession>A0AAV3PM76</accession>
<proteinExistence type="predicted"/>
<dbReference type="EMBL" id="BAABME010002062">
    <property type="protein sequence ID" value="GAA0152842.1"/>
    <property type="molecule type" value="Genomic_DNA"/>
</dbReference>
<dbReference type="Proteomes" id="UP001454036">
    <property type="component" value="Unassembled WGS sequence"/>
</dbReference>
<feature type="coiled-coil region" evidence="1">
    <location>
        <begin position="55"/>
        <end position="82"/>
    </location>
</feature>
<gene>
    <name evidence="2" type="ORF">LIER_11219</name>
</gene>
<keyword evidence="3" id="KW-1185">Reference proteome</keyword>
<organism evidence="2 3">
    <name type="scientific">Lithospermum erythrorhizon</name>
    <name type="common">Purple gromwell</name>
    <name type="synonym">Lithospermum officinale var. erythrorhizon</name>
    <dbReference type="NCBI Taxonomy" id="34254"/>
    <lineage>
        <taxon>Eukaryota</taxon>
        <taxon>Viridiplantae</taxon>
        <taxon>Streptophyta</taxon>
        <taxon>Embryophyta</taxon>
        <taxon>Tracheophyta</taxon>
        <taxon>Spermatophyta</taxon>
        <taxon>Magnoliopsida</taxon>
        <taxon>eudicotyledons</taxon>
        <taxon>Gunneridae</taxon>
        <taxon>Pentapetalae</taxon>
        <taxon>asterids</taxon>
        <taxon>lamiids</taxon>
        <taxon>Boraginales</taxon>
        <taxon>Boraginaceae</taxon>
        <taxon>Boraginoideae</taxon>
        <taxon>Lithospermeae</taxon>
        <taxon>Lithospermum</taxon>
    </lineage>
</organism>
<name>A0AAV3PM76_LITER</name>
<keyword evidence="1" id="KW-0175">Coiled coil</keyword>